<comment type="caution">
    <text evidence="1">The sequence shown here is derived from an EMBL/GenBank/DDBJ whole genome shotgun (WGS) entry which is preliminary data.</text>
</comment>
<proteinExistence type="predicted"/>
<name>A0A0L6VM42_9BASI</name>
<organism evidence="1 2">
    <name type="scientific">Puccinia sorghi</name>
    <dbReference type="NCBI Taxonomy" id="27349"/>
    <lineage>
        <taxon>Eukaryota</taxon>
        <taxon>Fungi</taxon>
        <taxon>Dikarya</taxon>
        <taxon>Basidiomycota</taxon>
        <taxon>Pucciniomycotina</taxon>
        <taxon>Pucciniomycetes</taxon>
        <taxon>Pucciniales</taxon>
        <taxon>Pucciniaceae</taxon>
        <taxon>Puccinia</taxon>
    </lineage>
</organism>
<dbReference type="Proteomes" id="UP000037035">
    <property type="component" value="Unassembled WGS sequence"/>
</dbReference>
<dbReference type="VEuPathDB" id="FungiDB:VP01_1374g1"/>
<sequence length="76" mass="8449">MQAFGYSGLSLGLTLEKKILSCIPLQLETLMSLVKHRCTFLLAGCMGFGKTWVSEMYHQGCFPGTCIQVLSLQFLE</sequence>
<dbReference type="EMBL" id="LAVV01004165">
    <property type="protein sequence ID" value="KNZ61647.1"/>
    <property type="molecule type" value="Genomic_DNA"/>
</dbReference>
<gene>
    <name evidence="1" type="ORF">VP01_1374g1</name>
</gene>
<accession>A0A0L6VM42</accession>
<evidence type="ECO:0000313" key="2">
    <source>
        <dbReference type="Proteomes" id="UP000037035"/>
    </source>
</evidence>
<evidence type="ECO:0000313" key="1">
    <source>
        <dbReference type="EMBL" id="KNZ61647.1"/>
    </source>
</evidence>
<dbReference type="AlphaFoldDB" id="A0A0L6VM42"/>
<keyword evidence="2" id="KW-1185">Reference proteome</keyword>
<reference evidence="1 2" key="1">
    <citation type="submission" date="2015-08" db="EMBL/GenBank/DDBJ databases">
        <title>Next Generation Sequencing and Analysis of the Genome of Puccinia sorghi L Schw, the Causal Agent of Maize Common Rust.</title>
        <authorList>
            <person name="Rochi L."/>
            <person name="Burguener G."/>
            <person name="Darino M."/>
            <person name="Turjanski A."/>
            <person name="Kreff E."/>
            <person name="Dieguez M.J."/>
            <person name="Sacco F."/>
        </authorList>
    </citation>
    <scope>NUCLEOTIDE SEQUENCE [LARGE SCALE GENOMIC DNA]</scope>
    <source>
        <strain evidence="1 2">RO10H11247</strain>
    </source>
</reference>
<protein>
    <submittedName>
        <fullName evidence="1">Uncharacterized protein</fullName>
    </submittedName>
</protein>